<dbReference type="CDD" id="cd02000">
    <property type="entry name" value="TPP_E1_PDC_ADC_BCADC"/>
    <property type="match status" value="1"/>
</dbReference>
<evidence type="ECO:0000313" key="6">
    <source>
        <dbReference type="Proteomes" id="UP000215545"/>
    </source>
</evidence>
<dbReference type="EMBL" id="MWSK01000002">
    <property type="protein sequence ID" value="OXS79244.1"/>
    <property type="molecule type" value="Genomic_DNA"/>
</dbReference>
<evidence type="ECO:0000256" key="2">
    <source>
        <dbReference type="ARBA" id="ARBA00023002"/>
    </source>
</evidence>
<dbReference type="Gene3D" id="3.40.50.970">
    <property type="match status" value="1"/>
</dbReference>
<dbReference type="PANTHER" id="PTHR11516:SF60">
    <property type="entry name" value="PYRUVATE DEHYDROGENASE E1 COMPONENT SUBUNIT ALPHA"/>
    <property type="match status" value="1"/>
</dbReference>
<dbReference type="InterPro" id="IPR050642">
    <property type="entry name" value="PDH_E1_Alpha_Subunit"/>
</dbReference>
<dbReference type="Pfam" id="PF00676">
    <property type="entry name" value="E1_dh"/>
    <property type="match status" value="1"/>
</dbReference>
<dbReference type="SUPFAM" id="SSF52518">
    <property type="entry name" value="Thiamin diphosphate-binding fold (THDP-binding)"/>
    <property type="match status" value="1"/>
</dbReference>
<gene>
    <name evidence="5" type="ORF">B1B05_05595</name>
</gene>
<reference evidence="6" key="1">
    <citation type="submission" date="2017-03" db="EMBL/GenBank/DDBJ databases">
        <title>Bacillus sp. V-88(T) DSM27956, whole genome shotgun sequencing project.</title>
        <authorList>
            <person name="Dastager S.G."/>
            <person name="Neurgaonkar P.S."/>
            <person name="Dharne M.S."/>
        </authorList>
    </citation>
    <scope>NUCLEOTIDE SEQUENCE [LARGE SCALE GENOMIC DNA]</scope>
    <source>
        <strain evidence="6">DSM 25145</strain>
    </source>
</reference>
<evidence type="ECO:0000259" key="4">
    <source>
        <dbReference type="Pfam" id="PF00676"/>
    </source>
</evidence>
<comment type="caution">
    <text evidence="5">The sequence shown here is derived from an EMBL/GenBank/DDBJ whole genome shotgun (WGS) entry which is preliminary data.</text>
</comment>
<evidence type="ECO:0000256" key="1">
    <source>
        <dbReference type="ARBA" id="ARBA00001964"/>
    </source>
</evidence>
<dbReference type="Proteomes" id="UP000215545">
    <property type="component" value="Unassembled WGS sequence"/>
</dbReference>
<dbReference type="InterPro" id="IPR029061">
    <property type="entry name" value="THDP-binding"/>
</dbReference>
<protein>
    <submittedName>
        <fullName evidence="5">Pyruvate dehydrogenase (Acetyl-transferring) E1 component subunit alpha</fullName>
    </submittedName>
</protein>
<dbReference type="RefSeq" id="WP_045849635.1">
    <property type="nucleotide sequence ID" value="NZ_FTLX01000002.1"/>
</dbReference>
<name>A0ABX4EB36_9BACI</name>
<sequence>MTVSQTQTNEAAMSKKEAAWMFQKMLEIRHFEDRVHEIFGTGVLPGFVHLYAGEEAIAVGLCSHLDDNDYITSTHRGHGHCIAKGCDLDGMMAEIYGRSTGLCKGKGGSMHIADVEKGMLGANGIVGGGFPLAVGAGLTHKLKKTGSVAVCFFGDGANNHGTFHEGINMAAIWDLPVIFVAENNGFGEATPFHYASSCKSIADRAISYNIPGETVDGKDVIAVREAAKRAVERARNGEGPTLIECVTYRNYGHFEGDAQTYKGEEKVKHLHDLDAIKKFYTYLTEQGIMTEEELDQMDEDVRKDIDRAVEFAEKSPHPLPEQLLEDVYVSYKTNGGAGA</sequence>
<dbReference type="PANTHER" id="PTHR11516">
    <property type="entry name" value="PYRUVATE DEHYDROGENASE E1 COMPONENT, ALPHA SUBUNIT BACTERIAL AND ORGANELLAR"/>
    <property type="match status" value="1"/>
</dbReference>
<evidence type="ECO:0000313" key="5">
    <source>
        <dbReference type="EMBL" id="OXS79244.1"/>
    </source>
</evidence>
<accession>A0ABX4EB36</accession>
<comment type="cofactor">
    <cofactor evidence="1">
        <name>thiamine diphosphate</name>
        <dbReference type="ChEBI" id="CHEBI:58937"/>
    </cofactor>
</comment>
<feature type="domain" description="Dehydrogenase E1 component" evidence="4">
    <location>
        <begin position="24"/>
        <end position="320"/>
    </location>
</feature>
<keyword evidence="2" id="KW-0560">Oxidoreductase</keyword>
<evidence type="ECO:0000256" key="3">
    <source>
        <dbReference type="ARBA" id="ARBA00023052"/>
    </source>
</evidence>
<proteinExistence type="predicted"/>
<dbReference type="InterPro" id="IPR001017">
    <property type="entry name" value="DH_E1"/>
</dbReference>
<keyword evidence="6" id="KW-1185">Reference proteome</keyword>
<keyword evidence="3" id="KW-0786">Thiamine pyrophosphate</keyword>
<organism evidence="5 6">
    <name type="scientific">Domibacillus enclensis</name>
    <dbReference type="NCBI Taxonomy" id="1017273"/>
    <lineage>
        <taxon>Bacteria</taxon>
        <taxon>Bacillati</taxon>
        <taxon>Bacillota</taxon>
        <taxon>Bacilli</taxon>
        <taxon>Bacillales</taxon>
        <taxon>Bacillaceae</taxon>
        <taxon>Domibacillus</taxon>
    </lineage>
</organism>
<keyword evidence="5" id="KW-0670">Pyruvate</keyword>